<reference evidence="1" key="1">
    <citation type="journal article" date="2015" name="Nature">
        <title>Complex archaea that bridge the gap between prokaryotes and eukaryotes.</title>
        <authorList>
            <person name="Spang A."/>
            <person name="Saw J.H."/>
            <person name="Jorgensen S.L."/>
            <person name="Zaremba-Niedzwiedzka K."/>
            <person name="Martijn J."/>
            <person name="Lind A.E."/>
            <person name="van Eijk R."/>
            <person name="Schleper C."/>
            <person name="Guy L."/>
            <person name="Ettema T.J."/>
        </authorList>
    </citation>
    <scope>NUCLEOTIDE SEQUENCE</scope>
</reference>
<comment type="caution">
    <text evidence="1">The sequence shown here is derived from an EMBL/GenBank/DDBJ whole genome shotgun (WGS) entry which is preliminary data.</text>
</comment>
<evidence type="ECO:0008006" key="2">
    <source>
        <dbReference type="Google" id="ProtNLM"/>
    </source>
</evidence>
<feature type="non-terminal residue" evidence="1">
    <location>
        <position position="156"/>
    </location>
</feature>
<evidence type="ECO:0000313" key="1">
    <source>
        <dbReference type="EMBL" id="KKK51524.1"/>
    </source>
</evidence>
<dbReference type="AlphaFoldDB" id="A0A0F8YBM2"/>
<accession>A0A0F8YBM2</accession>
<organism evidence="1">
    <name type="scientific">marine sediment metagenome</name>
    <dbReference type="NCBI Taxonomy" id="412755"/>
    <lineage>
        <taxon>unclassified sequences</taxon>
        <taxon>metagenomes</taxon>
        <taxon>ecological metagenomes</taxon>
    </lineage>
</organism>
<gene>
    <name evidence="1" type="ORF">LCGC14_3114100</name>
</gene>
<sequence length="156" mass="16421">MSEQSTLLFIIKAKTEAALRKVNAFTKGVGTSTKEMTAFQKAGTIAAGVLIRDMVQGASAAFSETIRLGAAIKTLKNSFYALTESQGVADASLDNLRRAVRGTISDVDLLKSANTAMSFKIPITQFEKYAEAAVVVGRAVGIRGAQAVDNFTVALG</sequence>
<protein>
    <recommendedName>
        <fullName evidence="2">Phage tail tape measure protein domain-containing protein</fullName>
    </recommendedName>
</protein>
<dbReference type="EMBL" id="LAZR01067472">
    <property type="protein sequence ID" value="KKK51524.1"/>
    <property type="molecule type" value="Genomic_DNA"/>
</dbReference>
<proteinExistence type="predicted"/>
<name>A0A0F8YBM2_9ZZZZ</name>